<dbReference type="Proteomes" id="UP000310066">
    <property type="component" value="Unassembled WGS sequence"/>
</dbReference>
<dbReference type="InterPro" id="IPR038986">
    <property type="entry name" value="Clr2"/>
</dbReference>
<dbReference type="GO" id="GO:0070824">
    <property type="term" value="C:SHREC complex"/>
    <property type="evidence" value="ECO:0007669"/>
    <property type="project" value="InterPro"/>
</dbReference>
<proteinExistence type="predicted"/>
<feature type="compositionally biased region" description="Polar residues" evidence="1">
    <location>
        <begin position="201"/>
        <end position="216"/>
    </location>
</feature>
<dbReference type="PANTHER" id="PTHR38046:SF1">
    <property type="entry name" value="CRYPTIC LOCI REGULATOR 2"/>
    <property type="match status" value="1"/>
</dbReference>
<dbReference type="GO" id="GO:0033553">
    <property type="term" value="C:rDNA heterochromatin"/>
    <property type="evidence" value="ECO:0007669"/>
    <property type="project" value="TreeGrafter"/>
</dbReference>
<dbReference type="GO" id="GO:0030466">
    <property type="term" value="P:silent mating-type cassette heterochromatin formation"/>
    <property type="evidence" value="ECO:0007669"/>
    <property type="project" value="TreeGrafter"/>
</dbReference>
<feature type="region of interest" description="Disordered" evidence="1">
    <location>
        <begin position="568"/>
        <end position="588"/>
    </location>
</feature>
<feature type="region of interest" description="Disordered" evidence="1">
    <location>
        <begin position="631"/>
        <end position="661"/>
    </location>
</feature>
<comment type="caution">
    <text evidence="4">The sequence shown here is derived from an EMBL/GenBank/DDBJ whole genome shotgun (WGS) entry which is preliminary data.</text>
</comment>
<dbReference type="Pfam" id="PF16761">
    <property type="entry name" value="Clr2_transil"/>
    <property type="match status" value="1"/>
</dbReference>
<organism evidence="4 5">
    <name type="scientific">Friedmanniomyces endolithicus</name>
    <dbReference type="NCBI Taxonomy" id="329885"/>
    <lineage>
        <taxon>Eukaryota</taxon>
        <taxon>Fungi</taxon>
        <taxon>Dikarya</taxon>
        <taxon>Ascomycota</taxon>
        <taxon>Pezizomycotina</taxon>
        <taxon>Dothideomycetes</taxon>
        <taxon>Dothideomycetidae</taxon>
        <taxon>Mycosphaerellales</taxon>
        <taxon>Teratosphaeriaceae</taxon>
        <taxon>Friedmanniomyces</taxon>
    </lineage>
</organism>
<dbReference type="STRING" id="329885.A0A4V5N5T8"/>
<sequence length="688" mass="75819">MARFKPIYIRRSDGRLELVVKGKRRETNAPTPDQLNTAADKHGVSDFYREVGVDEMKSLDWRRKLGGMIAREMRWEEKGGFEYGYILLAFPEHYRLYEHIKKTIKDGKTEIRSKTHAAGGNDRQDAYLYGHPAGRKKRYRSPADFFPHILWLLTDESGDPDNCGCKLCSPEELEAAIPGAKIKAEKPAKLDRDTIRVASAPSLQQRSSSMAQQGSGPTPKIRQEPTVTARSASVPALSPTPLPTARTPDQQLDRQYFNFMYRPGELVWFKRGQAWGLGAILRRWITNNGRTDQYQYSVQPLSYPNHGSAAVVKSTDYEFRPWLAWSVPKFTHDGLNNLLEPAHYDTADWAGMTQKRYGHGEMEVDASILAAKAVDGTYTPFGIVKTLQPEPGVTETHYNGLFLGAEKLWVGDPARLQVGTGTDIMILHDVIERRHASPASSAHLSLHLVGDIYTLTAIPLRPGESNPNVPSTTQGAASPPDPFLPARLLEDLRDRNARSIPARSQASYWKLISPASRLGPEAIKGRWYEASLLLPVLQRDSYETMARKGEVQEAGLWMNARGDCVSGNRPAHLPRLPKPNVKKETRESAFGEALPRGVMVLEGTMPPRSEQVDPALEGGEAMQMDPKFDSAEDAAAAAEGGNGGSAATGEEGDGGGAMEEFMDLDGSADLLPGFGGEYASRASQGGYY</sequence>
<gene>
    <name evidence="4" type="ORF">B0A54_15493</name>
</gene>
<feature type="domain" description="Cryptic loci regulator 2 C-terminal" evidence="2">
    <location>
        <begin position="397"/>
        <end position="529"/>
    </location>
</feature>
<evidence type="ECO:0000256" key="1">
    <source>
        <dbReference type="SAM" id="MobiDB-lite"/>
    </source>
</evidence>
<dbReference type="OrthoDB" id="2421327at2759"/>
<name>A0A4V5N5T8_9PEZI</name>
<dbReference type="AlphaFoldDB" id="A0A4V5N5T8"/>
<dbReference type="Pfam" id="PF10383">
    <property type="entry name" value="Clr2"/>
    <property type="match status" value="1"/>
</dbReference>
<dbReference type="InterPro" id="IPR031915">
    <property type="entry name" value="Clr2_N"/>
</dbReference>
<dbReference type="EMBL" id="NAJP01000089">
    <property type="protein sequence ID" value="TKA32689.1"/>
    <property type="molecule type" value="Genomic_DNA"/>
</dbReference>
<reference evidence="4 5" key="1">
    <citation type="submission" date="2017-03" db="EMBL/GenBank/DDBJ databases">
        <title>Genomes of endolithic fungi from Antarctica.</title>
        <authorList>
            <person name="Coleine C."/>
            <person name="Masonjones S."/>
            <person name="Stajich J.E."/>
        </authorList>
    </citation>
    <scope>NUCLEOTIDE SEQUENCE [LARGE SCALE GENOMIC DNA]</scope>
    <source>
        <strain evidence="4 5">CCFEE 5311</strain>
    </source>
</reference>
<evidence type="ECO:0000259" key="3">
    <source>
        <dbReference type="Pfam" id="PF16761"/>
    </source>
</evidence>
<dbReference type="GO" id="GO:0031934">
    <property type="term" value="C:mating-type region heterochromatin"/>
    <property type="evidence" value="ECO:0007669"/>
    <property type="project" value="TreeGrafter"/>
</dbReference>
<protein>
    <recommendedName>
        <fullName evidence="6">Cryptic loci regulator 2 N-terminal domain-containing protein</fullName>
    </recommendedName>
</protein>
<evidence type="ECO:0008006" key="6">
    <source>
        <dbReference type="Google" id="ProtNLM"/>
    </source>
</evidence>
<feature type="domain" description="Cryptic loci regulator 2 N-terminal" evidence="3">
    <location>
        <begin position="85"/>
        <end position="168"/>
    </location>
</feature>
<feature type="region of interest" description="Disordered" evidence="1">
    <location>
        <begin position="463"/>
        <end position="485"/>
    </location>
</feature>
<dbReference type="InterPro" id="IPR018839">
    <property type="entry name" value="Tscrpt-silencing_Clr2_C"/>
</dbReference>
<feature type="region of interest" description="Disordered" evidence="1">
    <location>
        <begin position="199"/>
        <end position="249"/>
    </location>
</feature>
<evidence type="ECO:0000313" key="4">
    <source>
        <dbReference type="EMBL" id="TKA32689.1"/>
    </source>
</evidence>
<accession>A0A4V5N5T8</accession>
<evidence type="ECO:0000313" key="5">
    <source>
        <dbReference type="Proteomes" id="UP000310066"/>
    </source>
</evidence>
<feature type="compositionally biased region" description="Polar residues" evidence="1">
    <location>
        <begin position="465"/>
        <end position="476"/>
    </location>
</feature>
<dbReference type="PANTHER" id="PTHR38046">
    <property type="entry name" value="CRYPTIC LOCI REGULATOR 2"/>
    <property type="match status" value="1"/>
</dbReference>
<evidence type="ECO:0000259" key="2">
    <source>
        <dbReference type="Pfam" id="PF10383"/>
    </source>
</evidence>